<evidence type="ECO:0000313" key="1">
    <source>
        <dbReference type="EMBL" id="GAV22470.1"/>
    </source>
</evidence>
<dbReference type="AlphaFoldDB" id="A0A1L8CU75"/>
<name>A0A1L8CU75_9THEO</name>
<keyword evidence="2" id="KW-1185">Reference proteome</keyword>
<sequence length="57" mass="6845">MKPKKPDRYGELLETKREHFWRNVNQVKEGISAEREKFPLGFKTTTPKFFDSNKEDD</sequence>
<organism evidence="1 2">
    <name type="scientific">Carboxydothermus pertinax</name>
    <dbReference type="NCBI Taxonomy" id="870242"/>
    <lineage>
        <taxon>Bacteria</taxon>
        <taxon>Bacillati</taxon>
        <taxon>Bacillota</taxon>
        <taxon>Clostridia</taxon>
        <taxon>Thermoanaerobacterales</taxon>
        <taxon>Thermoanaerobacteraceae</taxon>
        <taxon>Carboxydothermus</taxon>
    </lineage>
</organism>
<dbReference type="EMBL" id="BDJK01000014">
    <property type="protein sequence ID" value="GAV22470.1"/>
    <property type="molecule type" value="Genomic_DNA"/>
</dbReference>
<evidence type="ECO:0000313" key="2">
    <source>
        <dbReference type="Proteomes" id="UP000187485"/>
    </source>
</evidence>
<reference evidence="2" key="1">
    <citation type="submission" date="2016-12" db="EMBL/GenBank/DDBJ databases">
        <title>Draft Genome Sequences od Carboxydothermus pertinax and islandicus, Hydrogenogenic Carboxydotrophic Bacteria.</title>
        <authorList>
            <person name="Fukuyama Y."/>
            <person name="Ohmae K."/>
            <person name="Yoneda Y."/>
            <person name="Yoshida T."/>
            <person name="Sako Y."/>
        </authorList>
    </citation>
    <scope>NUCLEOTIDE SEQUENCE [LARGE SCALE GENOMIC DNA]</scope>
    <source>
        <strain evidence="2">Ug1</strain>
    </source>
</reference>
<dbReference type="Proteomes" id="UP000187485">
    <property type="component" value="Unassembled WGS sequence"/>
</dbReference>
<dbReference type="STRING" id="870242.cpu_09800"/>
<accession>A0A1L8CU75</accession>
<gene>
    <name evidence="1" type="ORF">cpu_09800</name>
</gene>
<protein>
    <submittedName>
        <fullName evidence="1">Uncharacterized protein</fullName>
    </submittedName>
</protein>
<proteinExistence type="predicted"/>
<comment type="caution">
    <text evidence="1">The sequence shown here is derived from an EMBL/GenBank/DDBJ whole genome shotgun (WGS) entry which is preliminary data.</text>
</comment>
<dbReference type="RefSeq" id="WP_159433971.1">
    <property type="nucleotide sequence ID" value="NZ_BDJK01000014.1"/>
</dbReference>